<dbReference type="AlphaFoldDB" id="D6RJU3"/>
<keyword evidence="2" id="KW-1185">Reference proteome</keyword>
<comment type="caution">
    <text evidence="1">The sequence shown here is derived from an EMBL/GenBank/DDBJ whole genome shotgun (WGS) entry which is preliminary data.</text>
</comment>
<gene>
    <name evidence="1" type="ORF">CC1G_13596</name>
</gene>
<accession>D6RJU3</accession>
<dbReference type="GeneID" id="6009562"/>
<dbReference type="RefSeq" id="XP_002912063.1">
    <property type="nucleotide sequence ID" value="XM_002912017.1"/>
</dbReference>
<name>D6RJU3_COPC7</name>
<sequence length="147" mass="16743">MFPCPFPDNDATFSSASERQWEERATTSLIKRLDMILDGDPDLTKCVHYHGLTPTSIIHDHKDESGQVRFKESFGSVEVLELDLTREHWIDYESEERLQSDDCNALRQSIKLDRGGRSAEMIRRSARGAQIQIWGCCIASQTVVTVI</sequence>
<reference evidence="1 2" key="1">
    <citation type="journal article" date="2010" name="Proc. Natl. Acad. Sci. U.S.A.">
        <title>Insights into evolution of multicellular fungi from the assembled chromosomes of the mushroom Coprinopsis cinerea (Coprinus cinereus).</title>
        <authorList>
            <person name="Stajich J.E."/>
            <person name="Wilke S.K."/>
            <person name="Ahren D."/>
            <person name="Au C.H."/>
            <person name="Birren B.W."/>
            <person name="Borodovsky M."/>
            <person name="Burns C."/>
            <person name="Canback B."/>
            <person name="Casselton L.A."/>
            <person name="Cheng C.K."/>
            <person name="Deng J."/>
            <person name="Dietrich F.S."/>
            <person name="Fargo D.C."/>
            <person name="Farman M.L."/>
            <person name="Gathman A.C."/>
            <person name="Goldberg J."/>
            <person name="Guigo R."/>
            <person name="Hoegger P.J."/>
            <person name="Hooker J.B."/>
            <person name="Huggins A."/>
            <person name="James T.Y."/>
            <person name="Kamada T."/>
            <person name="Kilaru S."/>
            <person name="Kodira C."/>
            <person name="Kues U."/>
            <person name="Kupfer D."/>
            <person name="Kwan H.S."/>
            <person name="Lomsadze A."/>
            <person name="Li W."/>
            <person name="Lilly W.W."/>
            <person name="Ma L.J."/>
            <person name="Mackey A.J."/>
            <person name="Manning G."/>
            <person name="Martin F."/>
            <person name="Muraguchi H."/>
            <person name="Natvig D.O."/>
            <person name="Palmerini H."/>
            <person name="Ramesh M.A."/>
            <person name="Rehmeyer C.J."/>
            <person name="Roe B.A."/>
            <person name="Shenoy N."/>
            <person name="Stanke M."/>
            <person name="Ter-Hovhannisyan V."/>
            <person name="Tunlid A."/>
            <person name="Velagapudi R."/>
            <person name="Vision T.J."/>
            <person name="Zeng Q."/>
            <person name="Zolan M.E."/>
            <person name="Pukkila P.J."/>
        </authorList>
    </citation>
    <scope>NUCLEOTIDE SEQUENCE [LARGE SCALE GENOMIC DNA]</scope>
    <source>
        <strain evidence="2">Okayama-7 / 130 / ATCC MYA-4618 / FGSC 9003</strain>
    </source>
</reference>
<dbReference type="KEGG" id="cci:CC1G_13596"/>
<evidence type="ECO:0000313" key="2">
    <source>
        <dbReference type="Proteomes" id="UP000001861"/>
    </source>
</evidence>
<evidence type="ECO:0000313" key="1">
    <source>
        <dbReference type="EMBL" id="EFI28569.1"/>
    </source>
</evidence>
<proteinExistence type="predicted"/>
<dbReference type="HOGENOM" id="CLU_1767953_0_0_1"/>
<dbReference type="EMBL" id="AACS02000001">
    <property type="protein sequence ID" value="EFI28569.1"/>
    <property type="molecule type" value="Genomic_DNA"/>
</dbReference>
<organism evidence="1 2">
    <name type="scientific">Coprinopsis cinerea (strain Okayama-7 / 130 / ATCC MYA-4618 / FGSC 9003)</name>
    <name type="common">Inky cap fungus</name>
    <name type="synonym">Hormographiella aspergillata</name>
    <dbReference type="NCBI Taxonomy" id="240176"/>
    <lineage>
        <taxon>Eukaryota</taxon>
        <taxon>Fungi</taxon>
        <taxon>Dikarya</taxon>
        <taxon>Basidiomycota</taxon>
        <taxon>Agaricomycotina</taxon>
        <taxon>Agaricomycetes</taxon>
        <taxon>Agaricomycetidae</taxon>
        <taxon>Agaricales</taxon>
        <taxon>Agaricineae</taxon>
        <taxon>Psathyrellaceae</taxon>
        <taxon>Coprinopsis</taxon>
    </lineage>
</organism>
<dbReference type="VEuPathDB" id="FungiDB:CC1G_13596"/>
<dbReference type="InParanoid" id="D6RJU3"/>
<protein>
    <submittedName>
        <fullName evidence="1">Uncharacterized protein</fullName>
    </submittedName>
</protein>
<dbReference type="Proteomes" id="UP000001861">
    <property type="component" value="Unassembled WGS sequence"/>
</dbReference>